<sequence>MLPESVGQSTGAPAVVSALFLLIAIISVNNLLVTKLKLFAILAFSAVLRGIGYANSAANIAHPSRELYIVYQTLETVGYGASVVVLFLVVASWLEIHKEPRPPGAKILAVLCHVLPVMTGILAIIIAPIAFTKIYGSDDLAANKEGRKLELATFWVFVPF</sequence>
<keyword evidence="1" id="KW-0812">Transmembrane</keyword>
<comment type="caution">
    <text evidence="2">The sequence shown here is derived from an EMBL/GenBank/DDBJ whole genome shotgun (WGS) entry which is preliminary data.</text>
</comment>
<accession>A0ABR2YDY1</accession>
<protein>
    <submittedName>
        <fullName evidence="2">Uncharacterized protein</fullName>
    </submittedName>
</protein>
<organism evidence="2 3">
    <name type="scientific">Coccomyxa subellipsoidea</name>
    <dbReference type="NCBI Taxonomy" id="248742"/>
    <lineage>
        <taxon>Eukaryota</taxon>
        <taxon>Viridiplantae</taxon>
        <taxon>Chlorophyta</taxon>
        <taxon>core chlorophytes</taxon>
        <taxon>Trebouxiophyceae</taxon>
        <taxon>Trebouxiophyceae incertae sedis</taxon>
        <taxon>Coccomyxaceae</taxon>
        <taxon>Coccomyxa</taxon>
    </lineage>
</organism>
<gene>
    <name evidence="2" type="ORF">WJX75_003768</name>
</gene>
<feature type="transmembrane region" description="Helical" evidence="1">
    <location>
        <begin position="38"/>
        <end position="56"/>
    </location>
</feature>
<feature type="transmembrane region" description="Helical" evidence="1">
    <location>
        <begin position="12"/>
        <end position="31"/>
    </location>
</feature>
<evidence type="ECO:0000313" key="3">
    <source>
        <dbReference type="Proteomes" id="UP001491310"/>
    </source>
</evidence>
<feature type="transmembrane region" description="Helical" evidence="1">
    <location>
        <begin position="108"/>
        <end position="131"/>
    </location>
</feature>
<dbReference type="Proteomes" id="UP001491310">
    <property type="component" value="Unassembled WGS sequence"/>
</dbReference>
<evidence type="ECO:0000256" key="1">
    <source>
        <dbReference type="SAM" id="Phobius"/>
    </source>
</evidence>
<proteinExistence type="predicted"/>
<feature type="transmembrane region" description="Helical" evidence="1">
    <location>
        <begin position="76"/>
        <end position="96"/>
    </location>
</feature>
<keyword evidence="1" id="KW-0472">Membrane</keyword>
<reference evidence="2 3" key="1">
    <citation type="journal article" date="2024" name="Nat. Commun.">
        <title>Phylogenomics reveals the evolutionary origins of lichenization in chlorophyte algae.</title>
        <authorList>
            <person name="Puginier C."/>
            <person name="Libourel C."/>
            <person name="Otte J."/>
            <person name="Skaloud P."/>
            <person name="Haon M."/>
            <person name="Grisel S."/>
            <person name="Petersen M."/>
            <person name="Berrin J.G."/>
            <person name="Delaux P.M."/>
            <person name="Dal Grande F."/>
            <person name="Keller J."/>
        </authorList>
    </citation>
    <scope>NUCLEOTIDE SEQUENCE [LARGE SCALE GENOMIC DNA]</scope>
    <source>
        <strain evidence="2 3">SAG 216-7</strain>
    </source>
</reference>
<keyword evidence="1" id="KW-1133">Transmembrane helix</keyword>
<name>A0ABR2YDY1_9CHLO</name>
<keyword evidence="3" id="KW-1185">Reference proteome</keyword>
<evidence type="ECO:0000313" key="2">
    <source>
        <dbReference type="EMBL" id="KAK9903361.1"/>
    </source>
</evidence>
<dbReference type="EMBL" id="JALJOT010000014">
    <property type="protein sequence ID" value="KAK9903361.1"/>
    <property type="molecule type" value="Genomic_DNA"/>
</dbReference>